<feature type="transmembrane region" description="Helical" evidence="2">
    <location>
        <begin position="31"/>
        <end position="51"/>
    </location>
</feature>
<feature type="transmembrane region" description="Helical" evidence="2">
    <location>
        <begin position="71"/>
        <end position="91"/>
    </location>
</feature>
<reference evidence="3 4" key="1">
    <citation type="submission" date="2020-02" db="EMBL/GenBank/DDBJ databases">
        <authorList>
            <person name="Brisse S."/>
        </authorList>
    </citation>
    <scope>NUCLEOTIDE SEQUENCE [LARGE SCALE GENOMIC DNA]</scope>
    <source>
        <strain evidence="3">CIP107547</strain>
    </source>
</reference>
<evidence type="ECO:0000256" key="2">
    <source>
        <dbReference type="SAM" id="Phobius"/>
    </source>
</evidence>
<proteinExistence type="predicted"/>
<dbReference type="RefSeq" id="WP_014308423.1">
    <property type="nucleotide sequence ID" value="NZ_CABVGJ010000006.1"/>
</dbReference>
<feature type="transmembrane region" description="Helical" evidence="2">
    <location>
        <begin position="98"/>
        <end position="120"/>
    </location>
</feature>
<name>A0A0D6GE88_CORDP</name>
<dbReference type="GeneID" id="29421203"/>
<keyword evidence="2" id="KW-0472">Membrane</keyword>
<feature type="compositionally biased region" description="Basic and acidic residues" evidence="1">
    <location>
        <begin position="199"/>
        <end position="212"/>
    </location>
</feature>
<gene>
    <name evidence="3" type="ORF">CIP107547_01655</name>
</gene>
<dbReference type="KEGG" id="cdip:ERS451417_01470"/>
<sequence length="212" mass="23447">MSESSGSATEQELRIKEIQAARFVHVGRIQWLLIGAWTLFAVGLVLPHSGNAQGWQVLTFSSAAADSGVKLAEYIFVLIGFIAAIVCNLFLILTRRTVAANIGFLLSGIALLMSLFAMWMRLQSKENEGFSGIGIGFGIEILAVVVLVYALSALVFSKSEEQRQIEHLRATTEVTDEVACVQRDLQNQRRGENNPLLVDNRRRQAAEKRRSK</sequence>
<keyword evidence="2" id="KW-0812">Transmembrane</keyword>
<keyword evidence="2" id="KW-1133">Transmembrane helix</keyword>
<evidence type="ECO:0000256" key="1">
    <source>
        <dbReference type="SAM" id="MobiDB-lite"/>
    </source>
</evidence>
<organism evidence="3 4">
    <name type="scientific">Corynebacterium diphtheriae</name>
    <dbReference type="NCBI Taxonomy" id="1717"/>
    <lineage>
        <taxon>Bacteria</taxon>
        <taxon>Bacillati</taxon>
        <taxon>Actinomycetota</taxon>
        <taxon>Actinomycetes</taxon>
        <taxon>Mycobacteriales</taxon>
        <taxon>Corynebacteriaceae</taxon>
        <taxon>Corynebacterium</taxon>
    </lineage>
</organism>
<evidence type="ECO:0000313" key="3">
    <source>
        <dbReference type="EMBL" id="CAB0608955.1"/>
    </source>
</evidence>
<dbReference type="AlphaFoldDB" id="A0A0D6GE88"/>
<protein>
    <submittedName>
        <fullName evidence="3">Uncharacterized protein</fullName>
    </submittedName>
</protein>
<feature type="transmembrane region" description="Helical" evidence="2">
    <location>
        <begin position="132"/>
        <end position="156"/>
    </location>
</feature>
<dbReference type="Proteomes" id="UP000480222">
    <property type="component" value="Unassembled WGS sequence"/>
</dbReference>
<feature type="region of interest" description="Disordered" evidence="1">
    <location>
        <begin position="192"/>
        <end position="212"/>
    </location>
</feature>
<comment type="caution">
    <text evidence="3">The sequence shown here is derived from an EMBL/GenBank/DDBJ whole genome shotgun (WGS) entry which is preliminary data.</text>
</comment>
<accession>A0A0D6GE88</accession>
<evidence type="ECO:0000313" key="4">
    <source>
        <dbReference type="Proteomes" id="UP000480222"/>
    </source>
</evidence>
<dbReference type="OMA" id="VVWQRTI"/>
<dbReference type="EMBL" id="CADDAV010000020">
    <property type="protein sequence ID" value="CAB0608955.1"/>
    <property type="molecule type" value="Genomic_DNA"/>
</dbReference>